<evidence type="ECO:0000256" key="6">
    <source>
        <dbReference type="HAMAP-Rule" id="MF_00912"/>
    </source>
</evidence>
<dbReference type="AlphaFoldDB" id="A0A2Z6TEP6"/>
<keyword evidence="6" id="KW-0472">Membrane</keyword>
<feature type="region of interest" description="Disordered" evidence="7">
    <location>
        <begin position="17"/>
        <end position="36"/>
    </location>
</feature>
<dbReference type="InterPro" id="IPR013685">
    <property type="entry name" value="POTRA_FtsQ_type"/>
</dbReference>
<name>A0A2Z6TEP6_9LACO</name>
<keyword evidence="3 6" id="KW-0812">Transmembrane</keyword>
<comment type="subcellular location">
    <subcellularLocation>
        <location evidence="6">Cell membrane</location>
        <topology evidence="6">Single-pass type II membrane protein</topology>
    </subcellularLocation>
    <text evidence="6">Localizes to the division septum.</text>
</comment>
<dbReference type="InterPro" id="IPR050487">
    <property type="entry name" value="FtsQ_DivIB"/>
</dbReference>
<sequence length="283" mass="31575">MPKKKITKKDPKAEISGWVQYKKNDQNSGSNRKVSASLNKLQAERRKSLTKRLGIIIGVSVVGIVGLSYYVSAKANVTSVQIKGADELNSHEVVKASGITAQDKVIPTLLKKNDYRARLEKRFPEVKGVKLHVNNLNHLVLDIEEKPVIGYIKEDGGYRKILSNGKVGSQVISDKQIDHEKPLFIGYNKSVSLIDDLDIYAKLPRSIQKQVKIMSGQTKRPTQIILVMKDNNVIIGNTTTITKKIKYYPEIKKQLSEPSIVDLEIGAFSRPLSSNEKSQLGIK</sequence>
<dbReference type="HAMAP" id="MF_00912">
    <property type="entry name" value="DivIB"/>
    <property type="match status" value="1"/>
</dbReference>
<keyword evidence="5 6" id="KW-0131">Cell cycle</keyword>
<dbReference type="Pfam" id="PF08478">
    <property type="entry name" value="POTRA_1"/>
    <property type="match status" value="1"/>
</dbReference>
<keyword evidence="2 6" id="KW-0132">Cell division</keyword>
<dbReference type="OrthoDB" id="1819027at2"/>
<gene>
    <name evidence="10" type="primary">ftsQ</name>
    <name evidence="6" type="synonym">divIB</name>
    <name evidence="10" type="ORF">LrDSM24759_05840</name>
</gene>
<keyword evidence="1 6" id="KW-1003">Cell membrane</keyword>
<dbReference type="RefSeq" id="WP_117118013.1">
    <property type="nucleotide sequence ID" value="NZ_BFBY01000003.1"/>
</dbReference>
<dbReference type="PANTHER" id="PTHR37820:SF1">
    <property type="entry name" value="CELL DIVISION PROTEIN FTSQ"/>
    <property type="match status" value="1"/>
</dbReference>
<evidence type="ECO:0000259" key="8">
    <source>
        <dbReference type="Pfam" id="PF03799"/>
    </source>
</evidence>
<evidence type="ECO:0000256" key="5">
    <source>
        <dbReference type="ARBA" id="ARBA00023306"/>
    </source>
</evidence>
<dbReference type="GO" id="GO:0043093">
    <property type="term" value="P:FtsZ-dependent cytokinesis"/>
    <property type="evidence" value="ECO:0007669"/>
    <property type="project" value="UniProtKB-UniRule"/>
</dbReference>
<feature type="domain" description="Cell division protein FtsQ/DivIB C-terminal" evidence="8">
    <location>
        <begin position="151"/>
        <end position="263"/>
    </location>
</feature>
<accession>A0A2Z6TEP6</accession>
<comment type="caution">
    <text evidence="10">The sequence shown here is derived from an EMBL/GenBank/DDBJ whole genome shotgun (WGS) entry which is preliminary data.</text>
</comment>
<dbReference type="PANTHER" id="PTHR37820">
    <property type="entry name" value="CELL DIVISION PROTEIN DIVIB"/>
    <property type="match status" value="1"/>
</dbReference>
<dbReference type="GO" id="GO:0005886">
    <property type="term" value="C:plasma membrane"/>
    <property type="evidence" value="ECO:0007669"/>
    <property type="project" value="UniProtKB-SubCell"/>
</dbReference>
<keyword evidence="4 6" id="KW-1133">Transmembrane helix</keyword>
<dbReference type="InterPro" id="IPR005548">
    <property type="entry name" value="Cell_div_FtsQ/DivIB_C"/>
</dbReference>
<dbReference type="Gene3D" id="3.40.50.10960">
    <property type="match status" value="1"/>
</dbReference>
<protein>
    <recommendedName>
        <fullName evidence="6">Cell division protein DivIB</fullName>
    </recommendedName>
</protein>
<comment type="function">
    <text evidence="6">Cell division protein that may be involved in stabilizing or promoting the assembly of the division complex.</text>
</comment>
<reference evidence="11" key="1">
    <citation type="submission" date="2018-03" db="EMBL/GenBank/DDBJ databases">
        <title>New taxa in the Lactobacillus gasseri group.</title>
        <authorList>
            <person name="Tanizawa Y."/>
            <person name="Tohno M."/>
            <person name="Endo A."/>
            <person name="Arita M."/>
        </authorList>
    </citation>
    <scope>NUCLEOTIDE SEQUENCE [LARGE SCALE GENOMIC DNA]</scope>
    <source>
        <strain evidence="11">DSM 24759</strain>
    </source>
</reference>
<dbReference type="InterPro" id="IPR026580">
    <property type="entry name" value="DivIB"/>
</dbReference>
<feature type="domain" description="POTRA" evidence="9">
    <location>
        <begin position="76"/>
        <end position="145"/>
    </location>
</feature>
<organism evidence="10 11">
    <name type="scientific">Lactobacillus rodentium</name>
    <dbReference type="NCBI Taxonomy" id="947835"/>
    <lineage>
        <taxon>Bacteria</taxon>
        <taxon>Bacillati</taxon>
        <taxon>Bacillota</taxon>
        <taxon>Bacilli</taxon>
        <taxon>Lactobacillales</taxon>
        <taxon>Lactobacillaceae</taxon>
        <taxon>Lactobacillus</taxon>
    </lineage>
</organism>
<evidence type="ECO:0000256" key="7">
    <source>
        <dbReference type="SAM" id="MobiDB-lite"/>
    </source>
</evidence>
<dbReference type="EMBL" id="BFBY01000003">
    <property type="protein sequence ID" value="GBG04670.1"/>
    <property type="molecule type" value="Genomic_DNA"/>
</dbReference>
<dbReference type="Proteomes" id="UP000257317">
    <property type="component" value="Unassembled WGS sequence"/>
</dbReference>
<proteinExistence type="inferred from homology"/>
<keyword evidence="11" id="KW-1185">Reference proteome</keyword>
<evidence type="ECO:0000259" key="9">
    <source>
        <dbReference type="Pfam" id="PF08478"/>
    </source>
</evidence>
<evidence type="ECO:0000256" key="2">
    <source>
        <dbReference type="ARBA" id="ARBA00022618"/>
    </source>
</evidence>
<evidence type="ECO:0000256" key="4">
    <source>
        <dbReference type="ARBA" id="ARBA00022989"/>
    </source>
</evidence>
<evidence type="ECO:0000313" key="10">
    <source>
        <dbReference type="EMBL" id="GBG04670.1"/>
    </source>
</evidence>
<evidence type="ECO:0000313" key="11">
    <source>
        <dbReference type="Proteomes" id="UP000257317"/>
    </source>
</evidence>
<dbReference type="GO" id="GO:0032153">
    <property type="term" value="C:cell division site"/>
    <property type="evidence" value="ECO:0007669"/>
    <property type="project" value="UniProtKB-UniRule"/>
</dbReference>
<feature type="transmembrane region" description="Helical" evidence="6">
    <location>
        <begin position="53"/>
        <end position="71"/>
    </location>
</feature>
<feature type="compositionally biased region" description="Polar residues" evidence="7">
    <location>
        <begin position="26"/>
        <end position="36"/>
    </location>
</feature>
<dbReference type="Pfam" id="PF03799">
    <property type="entry name" value="FtsQ_DivIB_C"/>
    <property type="match status" value="1"/>
</dbReference>
<evidence type="ECO:0000256" key="3">
    <source>
        <dbReference type="ARBA" id="ARBA00022692"/>
    </source>
</evidence>
<evidence type="ECO:0000256" key="1">
    <source>
        <dbReference type="ARBA" id="ARBA00022475"/>
    </source>
</evidence>
<comment type="similarity">
    <text evidence="6">Belongs to the FtsQ/DivIB family. DivIB subfamily.</text>
</comment>